<evidence type="ECO:0000313" key="3">
    <source>
        <dbReference type="Proteomes" id="UP001328107"/>
    </source>
</evidence>
<evidence type="ECO:0000256" key="1">
    <source>
        <dbReference type="SAM" id="MobiDB-lite"/>
    </source>
</evidence>
<keyword evidence="3" id="KW-1185">Reference proteome</keyword>
<gene>
    <name evidence="2" type="ORF">PMAYCL1PPCAC_04039</name>
</gene>
<feature type="region of interest" description="Disordered" evidence="1">
    <location>
        <begin position="182"/>
        <end position="204"/>
    </location>
</feature>
<accession>A0AAN5C9H6</accession>
<feature type="non-terminal residue" evidence="2">
    <location>
        <position position="1"/>
    </location>
</feature>
<dbReference type="EMBL" id="BTRK01000001">
    <property type="protein sequence ID" value="GMR33844.1"/>
    <property type="molecule type" value="Genomic_DNA"/>
</dbReference>
<sequence length="297" mass="32299">SRWHGCPPSARVRRCVVRVGVSAGSRTRAAAALLGAPVALLRRHRGGRRADGRSRGRRGGRGGPTSAHGARGLRHAGIVADALQVHFALHHDEYWLRLECPEEEDEDVGGVDPLQQKEPPPVLQGAFIAGFEYTWAGRKTLADLVEEYYAYATRIDDAIGHIKEIDAHEVRLIGYDLAEMGGGAEEDGTQGTTEEGTDGDEDGGVSLRVRLRVAGGVGEVRLRVAVNDPLAYPRAIRFVEKGELLKELKADNWQSGESLVANLVELFSEVVAAGEVAEAYKKSAMEGGEEENWEMEW</sequence>
<evidence type="ECO:0000313" key="2">
    <source>
        <dbReference type="EMBL" id="GMR33844.1"/>
    </source>
</evidence>
<dbReference type="AlphaFoldDB" id="A0AAN5C9H6"/>
<dbReference type="Proteomes" id="UP001328107">
    <property type="component" value="Unassembled WGS sequence"/>
</dbReference>
<proteinExistence type="predicted"/>
<name>A0AAN5C9H6_9BILA</name>
<protein>
    <submittedName>
        <fullName evidence="2">Uncharacterized protein</fullName>
    </submittedName>
</protein>
<feature type="non-terminal residue" evidence="2">
    <location>
        <position position="297"/>
    </location>
</feature>
<feature type="region of interest" description="Disordered" evidence="1">
    <location>
        <begin position="44"/>
        <end position="71"/>
    </location>
</feature>
<reference evidence="3" key="1">
    <citation type="submission" date="2022-10" db="EMBL/GenBank/DDBJ databases">
        <title>Genome assembly of Pristionchus species.</title>
        <authorList>
            <person name="Yoshida K."/>
            <person name="Sommer R.J."/>
        </authorList>
    </citation>
    <scope>NUCLEOTIDE SEQUENCE [LARGE SCALE GENOMIC DNA]</scope>
    <source>
        <strain evidence="3">RS5460</strain>
    </source>
</reference>
<organism evidence="2 3">
    <name type="scientific">Pristionchus mayeri</name>
    <dbReference type="NCBI Taxonomy" id="1317129"/>
    <lineage>
        <taxon>Eukaryota</taxon>
        <taxon>Metazoa</taxon>
        <taxon>Ecdysozoa</taxon>
        <taxon>Nematoda</taxon>
        <taxon>Chromadorea</taxon>
        <taxon>Rhabditida</taxon>
        <taxon>Rhabditina</taxon>
        <taxon>Diplogasteromorpha</taxon>
        <taxon>Diplogasteroidea</taxon>
        <taxon>Neodiplogasteridae</taxon>
        <taxon>Pristionchus</taxon>
    </lineage>
</organism>
<comment type="caution">
    <text evidence="2">The sequence shown here is derived from an EMBL/GenBank/DDBJ whole genome shotgun (WGS) entry which is preliminary data.</text>
</comment>